<evidence type="ECO:0000259" key="1">
    <source>
        <dbReference type="Pfam" id="PF04149"/>
    </source>
</evidence>
<dbReference type="EMBL" id="FZNP01000001">
    <property type="protein sequence ID" value="SNR25214.1"/>
    <property type="molecule type" value="Genomic_DNA"/>
</dbReference>
<proteinExistence type="predicted"/>
<gene>
    <name evidence="2" type="ORF">SAMN06265355_101380</name>
</gene>
<sequence>MMQQWRKSSYSGGVNDEHCVELARLAPGVEIGLRDSKDPDGGHLTLSGARFASMIEQIKQSSAR</sequence>
<protein>
    <recommendedName>
        <fullName evidence="1">DUF397 domain-containing protein</fullName>
    </recommendedName>
</protein>
<dbReference type="AlphaFoldDB" id="A0A238UTK9"/>
<dbReference type="RefSeq" id="WP_089309790.1">
    <property type="nucleotide sequence ID" value="NZ_FZNP01000001.1"/>
</dbReference>
<organism evidence="2 3">
    <name type="scientific">Actinomadura mexicana</name>
    <dbReference type="NCBI Taxonomy" id="134959"/>
    <lineage>
        <taxon>Bacteria</taxon>
        <taxon>Bacillati</taxon>
        <taxon>Actinomycetota</taxon>
        <taxon>Actinomycetes</taxon>
        <taxon>Streptosporangiales</taxon>
        <taxon>Thermomonosporaceae</taxon>
        <taxon>Actinomadura</taxon>
    </lineage>
</organism>
<evidence type="ECO:0000313" key="3">
    <source>
        <dbReference type="Proteomes" id="UP000198420"/>
    </source>
</evidence>
<accession>A0A238UTK9</accession>
<dbReference type="Proteomes" id="UP000198420">
    <property type="component" value="Unassembled WGS sequence"/>
</dbReference>
<name>A0A238UTK9_9ACTN</name>
<feature type="domain" description="DUF397" evidence="1">
    <location>
        <begin position="4"/>
        <end position="59"/>
    </location>
</feature>
<keyword evidence="3" id="KW-1185">Reference proteome</keyword>
<reference evidence="3" key="1">
    <citation type="submission" date="2017-06" db="EMBL/GenBank/DDBJ databases">
        <authorList>
            <person name="Varghese N."/>
            <person name="Submissions S."/>
        </authorList>
    </citation>
    <scope>NUCLEOTIDE SEQUENCE [LARGE SCALE GENOMIC DNA]</scope>
    <source>
        <strain evidence="3">DSM 44485</strain>
    </source>
</reference>
<dbReference type="Pfam" id="PF04149">
    <property type="entry name" value="DUF397"/>
    <property type="match status" value="1"/>
</dbReference>
<dbReference type="InterPro" id="IPR007278">
    <property type="entry name" value="DUF397"/>
</dbReference>
<dbReference type="OrthoDB" id="3482502at2"/>
<evidence type="ECO:0000313" key="2">
    <source>
        <dbReference type="EMBL" id="SNR25214.1"/>
    </source>
</evidence>